<dbReference type="CDD" id="cd00082">
    <property type="entry name" value="HisKA"/>
    <property type="match status" value="1"/>
</dbReference>
<dbReference type="Gene3D" id="3.30.565.10">
    <property type="entry name" value="Histidine kinase-like ATPase, C-terminal domain"/>
    <property type="match status" value="1"/>
</dbReference>
<dbReference type="InterPro" id="IPR050736">
    <property type="entry name" value="Sensor_HK_Regulatory"/>
</dbReference>
<keyword evidence="6" id="KW-0902">Two-component regulatory system</keyword>
<dbReference type="InterPro" id="IPR003594">
    <property type="entry name" value="HATPase_dom"/>
</dbReference>
<dbReference type="AlphaFoldDB" id="A0A1Y3YUW6"/>
<keyword evidence="7" id="KW-1133">Transmembrane helix</keyword>
<evidence type="ECO:0000313" key="10">
    <source>
        <dbReference type="EMBL" id="OUN99139.1"/>
    </source>
</evidence>
<dbReference type="Gene3D" id="1.10.287.130">
    <property type="match status" value="1"/>
</dbReference>
<dbReference type="SUPFAM" id="SSF47384">
    <property type="entry name" value="Homodimeric domain of signal transducing histidine kinase"/>
    <property type="match status" value="1"/>
</dbReference>
<keyword evidence="5" id="KW-0418">Kinase</keyword>
<dbReference type="PANTHER" id="PTHR43711">
    <property type="entry name" value="TWO-COMPONENT HISTIDINE KINASE"/>
    <property type="match status" value="1"/>
</dbReference>
<dbReference type="PANTHER" id="PTHR43711:SF26">
    <property type="entry name" value="SENSOR HISTIDINE KINASE RCSC"/>
    <property type="match status" value="1"/>
</dbReference>
<dbReference type="Proteomes" id="UP000195386">
    <property type="component" value="Unassembled WGS sequence"/>
</dbReference>
<feature type="transmembrane region" description="Helical" evidence="7">
    <location>
        <begin position="367"/>
        <end position="389"/>
    </location>
</feature>
<sequence>MFIFANNRQRRQTKQTMRKSAAILIGLWVICMTCATSICAATAPNKLDTLKIFIQKKILYDEYVSVDSVICWSENILPDLKADNRNKETYFLLQLQLANAYTLRGDISLAIDRARLMYEEAKETGYDFGMVVANQAIGDAYTIASQYDKASEAYQNALKELSLISPQHPYRTQLLLKASNTLQRKGRLEKARRVLNDIDKALLQQPDYATGFFAAIEKANYAISHGHLSKTYLKEAAKYLQDMDSIYRLYPEKFYYFHLKYTAAAYYRAMGNWDKAYWDKALKLYEELRQEYSVNKRSAYYRWITQETIYLYKIQGKAMDACRLYQELYPTVDTLTAEGYARQIGILRAKYRVDQMELANKEEHNKLITGILTGSILLLLMFIVITIVLRRQRQKITLSTQRLERLRTDAENATSAKSIFLSNMSHEIRTPLNALSGFSSLLTEEGLDDDTRRQCNEVILQNSELLLKLINDVIDLSSLEFGKIQFSIGRYDVVSICRNVADTVSKIKQTQAEICFTTELESMEIETDDSRLQQVLINLLINATKFTPQGSITLELKKQSEQELLFSVTDTGCGIPKDKQAAIFQRFEKLNENAQGSGLGLSICQLIIEHIGGRIWIDPDYTGGSRFFFTHPLQQPQPAKGRKESEV</sequence>
<keyword evidence="8" id="KW-0732">Signal</keyword>
<feature type="chain" id="PRO_5013119337" description="histidine kinase" evidence="8">
    <location>
        <begin position="41"/>
        <end position="647"/>
    </location>
</feature>
<dbReference type="Pfam" id="PF02518">
    <property type="entry name" value="HATPase_c"/>
    <property type="match status" value="1"/>
</dbReference>
<comment type="catalytic activity">
    <reaction evidence="1">
        <text>ATP + protein L-histidine = ADP + protein N-phospho-L-histidine.</text>
        <dbReference type="EC" id="2.7.13.3"/>
    </reaction>
</comment>
<dbReference type="Pfam" id="PF00512">
    <property type="entry name" value="HisKA"/>
    <property type="match status" value="1"/>
</dbReference>
<reference evidence="11" key="1">
    <citation type="submission" date="2017-04" db="EMBL/GenBank/DDBJ databases">
        <title>Function of individual gut microbiota members based on whole genome sequencing of pure cultures obtained from chicken caecum.</title>
        <authorList>
            <person name="Medvecky M."/>
            <person name="Cejkova D."/>
            <person name="Polansky O."/>
            <person name="Karasova D."/>
            <person name="Kubasova T."/>
            <person name="Cizek A."/>
            <person name="Rychlik I."/>
        </authorList>
    </citation>
    <scope>NUCLEOTIDE SEQUENCE [LARGE SCALE GENOMIC DNA]</scope>
    <source>
        <strain evidence="11">An43</strain>
    </source>
</reference>
<dbReference type="InterPro" id="IPR005467">
    <property type="entry name" value="His_kinase_dom"/>
</dbReference>
<dbReference type="PRINTS" id="PR00344">
    <property type="entry name" value="BCTRLSENSOR"/>
</dbReference>
<evidence type="ECO:0000256" key="2">
    <source>
        <dbReference type="ARBA" id="ARBA00012438"/>
    </source>
</evidence>
<dbReference type="InterPro" id="IPR003661">
    <property type="entry name" value="HisK_dim/P_dom"/>
</dbReference>
<dbReference type="PROSITE" id="PS50109">
    <property type="entry name" value="HIS_KIN"/>
    <property type="match status" value="1"/>
</dbReference>
<evidence type="ECO:0000256" key="1">
    <source>
        <dbReference type="ARBA" id="ARBA00000085"/>
    </source>
</evidence>
<keyword evidence="4" id="KW-0808">Transferase</keyword>
<proteinExistence type="predicted"/>
<dbReference type="SMART" id="SM00388">
    <property type="entry name" value="HisKA"/>
    <property type="match status" value="1"/>
</dbReference>
<name>A0A1Y3YUW6_9BACE</name>
<dbReference type="InterPro" id="IPR036890">
    <property type="entry name" value="HATPase_C_sf"/>
</dbReference>
<dbReference type="EC" id="2.7.13.3" evidence="2"/>
<evidence type="ECO:0000313" key="11">
    <source>
        <dbReference type="Proteomes" id="UP000195386"/>
    </source>
</evidence>
<evidence type="ECO:0000256" key="5">
    <source>
        <dbReference type="ARBA" id="ARBA00022777"/>
    </source>
</evidence>
<dbReference type="SMART" id="SM00387">
    <property type="entry name" value="HATPase_c"/>
    <property type="match status" value="1"/>
</dbReference>
<dbReference type="InterPro" id="IPR011990">
    <property type="entry name" value="TPR-like_helical_dom_sf"/>
</dbReference>
<dbReference type="EMBL" id="NFII01000021">
    <property type="protein sequence ID" value="OUN99139.1"/>
    <property type="molecule type" value="Genomic_DNA"/>
</dbReference>
<comment type="caution">
    <text evidence="10">The sequence shown here is derived from an EMBL/GenBank/DDBJ whole genome shotgun (WGS) entry which is preliminary data.</text>
</comment>
<keyword evidence="3" id="KW-0597">Phosphoprotein</keyword>
<dbReference type="GO" id="GO:0000155">
    <property type="term" value="F:phosphorelay sensor kinase activity"/>
    <property type="evidence" value="ECO:0007669"/>
    <property type="project" value="InterPro"/>
</dbReference>
<dbReference type="Gene3D" id="1.25.40.10">
    <property type="entry name" value="Tetratricopeptide repeat domain"/>
    <property type="match status" value="1"/>
</dbReference>
<evidence type="ECO:0000256" key="3">
    <source>
        <dbReference type="ARBA" id="ARBA00022553"/>
    </source>
</evidence>
<keyword evidence="7" id="KW-0812">Transmembrane</keyword>
<accession>A0A1Y3YUW6</accession>
<evidence type="ECO:0000256" key="4">
    <source>
        <dbReference type="ARBA" id="ARBA00022679"/>
    </source>
</evidence>
<protein>
    <recommendedName>
        <fullName evidence="2">histidine kinase</fullName>
        <ecNumber evidence="2">2.7.13.3</ecNumber>
    </recommendedName>
</protein>
<evidence type="ECO:0000256" key="6">
    <source>
        <dbReference type="ARBA" id="ARBA00023012"/>
    </source>
</evidence>
<evidence type="ECO:0000259" key="9">
    <source>
        <dbReference type="PROSITE" id="PS50109"/>
    </source>
</evidence>
<evidence type="ECO:0000256" key="8">
    <source>
        <dbReference type="SAM" id="SignalP"/>
    </source>
</evidence>
<dbReference type="SUPFAM" id="SSF55874">
    <property type="entry name" value="ATPase domain of HSP90 chaperone/DNA topoisomerase II/histidine kinase"/>
    <property type="match status" value="1"/>
</dbReference>
<keyword evidence="7" id="KW-0472">Membrane</keyword>
<feature type="domain" description="Histidine kinase" evidence="9">
    <location>
        <begin position="423"/>
        <end position="635"/>
    </location>
</feature>
<dbReference type="SUPFAM" id="SSF48452">
    <property type="entry name" value="TPR-like"/>
    <property type="match status" value="1"/>
</dbReference>
<gene>
    <name evidence="10" type="ORF">B5F97_16275</name>
</gene>
<dbReference type="InterPro" id="IPR004358">
    <property type="entry name" value="Sig_transdc_His_kin-like_C"/>
</dbReference>
<dbReference type="InterPro" id="IPR036097">
    <property type="entry name" value="HisK_dim/P_sf"/>
</dbReference>
<evidence type="ECO:0000256" key="7">
    <source>
        <dbReference type="SAM" id="Phobius"/>
    </source>
</evidence>
<organism evidence="10 11">
    <name type="scientific">Bacteroides clarus</name>
    <dbReference type="NCBI Taxonomy" id="626929"/>
    <lineage>
        <taxon>Bacteria</taxon>
        <taxon>Pseudomonadati</taxon>
        <taxon>Bacteroidota</taxon>
        <taxon>Bacteroidia</taxon>
        <taxon>Bacteroidales</taxon>
        <taxon>Bacteroidaceae</taxon>
        <taxon>Bacteroides</taxon>
    </lineage>
</organism>
<feature type="signal peptide" evidence="8">
    <location>
        <begin position="1"/>
        <end position="40"/>
    </location>
</feature>